<dbReference type="eggNOG" id="ENOG50330CC">
    <property type="taxonomic scope" value="Bacteria"/>
</dbReference>
<organism evidence="1 2">
    <name type="scientific">Acetonema longum DSM 6540</name>
    <dbReference type="NCBI Taxonomy" id="1009370"/>
    <lineage>
        <taxon>Bacteria</taxon>
        <taxon>Bacillati</taxon>
        <taxon>Bacillota</taxon>
        <taxon>Negativicutes</taxon>
        <taxon>Acetonemataceae</taxon>
        <taxon>Acetonema</taxon>
    </lineage>
</organism>
<evidence type="ECO:0000313" key="2">
    <source>
        <dbReference type="Proteomes" id="UP000003240"/>
    </source>
</evidence>
<dbReference type="AlphaFoldDB" id="F7NK14"/>
<evidence type="ECO:0000313" key="1">
    <source>
        <dbReference type="EMBL" id="EGO63661.1"/>
    </source>
</evidence>
<protein>
    <recommendedName>
        <fullName evidence="3">Secreted protein</fullName>
    </recommendedName>
</protein>
<name>F7NK14_9FIRM</name>
<reference evidence="1 2" key="1">
    <citation type="journal article" date="2011" name="EMBO J.">
        <title>Structural diversity of bacterial flagellar motors.</title>
        <authorList>
            <person name="Chen S."/>
            <person name="Beeby M."/>
            <person name="Murphy G.E."/>
            <person name="Leadbetter J.R."/>
            <person name="Hendrixson D.R."/>
            <person name="Briegel A."/>
            <person name="Li Z."/>
            <person name="Shi J."/>
            <person name="Tocheva E.I."/>
            <person name="Muller A."/>
            <person name="Dobro M.J."/>
            <person name="Jensen G.J."/>
        </authorList>
    </citation>
    <scope>NUCLEOTIDE SEQUENCE [LARGE SCALE GENOMIC DNA]</scope>
    <source>
        <strain evidence="1 2">DSM 6540</strain>
    </source>
</reference>
<dbReference type="RefSeq" id="WP_004095967.1">
    <property type="nucleotide sequence ID" value="NZ_AFGF01000102.1"/>
</dbReference>
<dbReference type="STRING" id="1009370.ALO_12129"/>
<dbReference type="EMBL" id="AFGF01000102">
    <property type="protein sequence ID" value="EGO63661.1"/>
    <property type="molecule type" value="Genomic_DNA"/>
</dbReference>
<keyword evidence="2" id="KW-1185">Reference proteome</keyword>
<dbReference type="Proteomes" id="UP000003240">
    <property type="component" value="Unassembled WGS sequence"/>
</dbReference>
<comment type="caution">
    <text evidence="1">The sequence shown here is derived from an EMBL/GenBank/DDBJ whole genome shotgun (WGS) entry which is preliminary data.</text>
</comment>
<dbReference type="Pfam" id="PF11167">
    <property type="entry name" value="DUF2953"/>
    <property type="match status" value="1"/>
</dbReference>
<evidence type="ECO:0008006" key="3">
    <source>
        <dbReference type="Google" id="ProtNLM"/>
    </source>
</evidence>
<sequence>MQAGWFLIVLLVTAISVWRGICRVNLYVDLTYRRTEGNDIVVLKIYAMRGLISYTIEIPVVKAEWQDELLWLESEIKGNKGIEAKRSVVEKHIIRRILDVIWNKPRLAKRIAKRISCQVEQYNTFLDRIHSHVHCDQFYCKICLGMDDSATTCLLIGFLRALNGVLLAWLRPLIHFSTAPVVQFVPVFGDPTLAIDLKCIFRIRLGNVINAMQGLRLQES</sequence>
<accession>F7NK14</accession>
<dbReference type="InterPro" id="IPR021338">
    <property type="entry name" value="DUF2953"/>
</dbReference>
<proteinExistence type="predicted"/>
<dbReference type="OrthoDB" id="1683589at2"/>
<gene>
    <name evidence="1" type="ORF">ALO_12129</name>
</gene>